<keyword evidence="4" id="KW-0106">Calcium</keyword>
<dbReference type="EMBL" id="JNBR01002249">
    <property type="protein sequence ID" value="OQR83272.1"/>
    <property type="molecule type" value="Genomic_DNA"/>
</dbReference>
<dbReference type="InterPro" id="IPR055439">
    <property type="entry name" value="Beta-prop_EML_1st"/>
</dbReference>
<dbReference type="SUPFAM" id="SSF50998">
    <property type="entry name" value="Quinoprotein alcohol dehydrogenase-like"/>
    <property type="match status" value="1"/>
</dbReference>
<dbReference type="FunFam" id="2.130.10.10:FF:000320">
    <property type="entry name" value="echinoderm microtubule-associated protein-like 6"/>
    <property type="match status" value="1"/>
</dbReference>
<dbReference type="InterPro" id="IPR050630">
    <property type="entry name" value="WD_repeat_EMAP"/>
</dbReference>
<dbReference type="SMART" id="SM00320">
    <property type="entry name" value="WD40"/>
    <property type="match status" value="22"/>
</dbReference>
<dbReference type="PROSITE" id="PS50082">
    <property type="entry name" value="WD_REPEATS_2"/>
    <property type="match status" value="5"/>
</dbReference>
<dbReference type="InterPro" id="IPR001680">
    <property type="entry name" value="WD40_rpt"/>
</dbReference>
<dbReference type="InterPro" id="IPR011992">
    <property type="entry name" value="EF-hand-dom_pair"/>
</dbReference>
<feature type="repeat" description="WD" evidence="5">
    <location>
        <begin position="1268"/>
        <end position="1302"/>
    </location>
</feature>
<dbReference type="InterPro" id="IPR005108">
    <property type="entry name" value="HELP"/>
</dbReference>
<dbReference type="PROSITE" id="PS00678">
    <property type="entry name" value="WD_REPEATS_1"/>
    <property type="match status" value="1"/>
</dbReference>
<dbReference type="Pfam" id="PF23409">
    <property type="entry name" value="Beta-prop_EML"/>
    <property type="match status" value="3"/>
</dbReference>
<evidence type="ECO:0000256" key="5">
    <source>
        <dbReference type="PROSITE-ProRule" id="PRU00221"/>
    </source>
</evidence>
<name>A0A1V9YC52_ACHHY</name>
<dbReference type="PANTHER" id="PTHR13720">
    <property type="entry name" value="WD-40 REPEAT PROTEIN"/>
    <property type="match status" value="1"/>
</dbReference>
<dbReference type="PROSITE" id="PS50222">
    <property type="entry name" value="EF_HAND_2"/>
    <property type="match status" value="2"/>
</dbReference>
<keyword evidence="8" id="KW-1185">Reference proteome</keyword>
<feature type="repeat" description="WD" evidence="5">
    <location>
        <begin position="1142"/>
        <end position="1183"/>
    </location>
</feature>
<dbReference type="STRING" id="1202772.A0A1V9YC52"/>
<feature type="repeat" description="WD" evidence="5">
    <location>
        <begin position="1845"/>
        <end position="1877"/>
    </location>
</feature>
<evidence type="ECO:0000256" key="3">
    <source>
        <dbReference type="ARBA" id="ARBA00022737"/>
    </source>
</evidence>
<dbReference type="SUPFAM" id="SSF50978">
    <property type="entry name" value="WD40 repeat-like"/>
    <property type="match status" value="4"/>
</dbReference>
<reference evidence="7 8" key="1">
    <citation type="journal article" date="2014" name="Genome Biol. Evol.">
        <title>The secreted proteins of Achlya hypogyna and Thraustotheca clavata identify the ancestral oomycete secretome and reveal gene acquisitions by horizontal gene transfer.</title>
        <authorList>
            <person name="Misner I."/>
            <person name="Blouin N."/>
            <person name="Leonard G."/>
            <person name="Richards T.A."/>
            <person name="Lane C.E."/>
        </authorList>
    </citation>
    <scope>NUCLEOTIDE SEQUENCE [LARGE SCALE GENOMIC DNA]</scope>
    <source>
        <strain evidence="7 8">ATCC 48635</strain>
    </source>
</reference>
<dbReference type="Gene3D" id="1.10.238.10">
    <property type="entry name" value="EF-hand"/>
    <property type="match status" value="1"/>
</dbReference>
<organism evidence="7 8">
    <name type="scientific">Achlya hypogyna</name>
    <name type="common">Oomycete</name>
    <name type="synonym">Protoachlya hypogyna</name>
    <dbReference type="NCBI Taxonomy" id="1202772"/>
    <lineage>
        <taxon>Eukaryota</taxon>
        <taxon>Sar</taxon>
        <taxon>Stramenopiles</taxon>
        <taxon>Oomycota</taxon>
        <taxon>Saprolegniomycetes</taxon>
        <taxon>Saprolegniales</taxon>
        <taxon>Achlyaceae</taxon>
        <taxon>Achlya</taxon>
    </lineage>
</organism>
<dbReference type="InterPro" id="IPR019775">
    <property type="entry name" value="WD40_repeat_CS"/>
</dbReference>
<evidence type="ECO:0000313" key="8">
    <source>
        <dbReference type="Proteomes" id="UP000243579"/>
    </source>
</evidence>
<sequence>MGTILGKQRYNEEPVELMRETKYFSQWTLADVRELYARFRKTWGFAITESQLESLILLKQPDAVSIKEIFTILDATRDGKQDGRIDGLEFIGGLTVICQDTFEEKARFAFEVFDFNLNGSLSPIELALLMRSCYGGITILTGGHLASVPPIPVFVQVAQQAFTRFDKDHTNALNYEEFIAWARSNREFMLYMDTFRTISETAKERVPEAEWIQEASDDDSDIEVECRVPPPRVGPSTALPSFQLEPWMVEPLDPKPAPRRLPPTNISLEWVYGYRGYDARNNVRYTSQGDIVYSVSRHAIVYNTTRHEQRYYEGHRNEILSLAVPATGDKVATGDVGPDCAIHVWSPSTLECLVILRQFHDDGIALLAFANRYDSQLVSVGLDVNHRIAIWDWQAKTVIASGIGSTNKALAVAMHDNGHEVVVAGHKSLEFFTVEHRILKKERAALGTTGMWQGFLSVVYFQSYVVVGTSLGQLYQFQNRRLVRTTQAHPLKESVNCLFVARASLFSGGKDGMVHQWDSTLQTIGHPMDLSTLALPLSDFRISSLCYNFNDDTGEGTLLVGTRSCKILQVNEVSRAVTLVTAFHQQEPCSGLATTPKRAEFATCGLDRIVRRWSLRKREQLSMLPLFMYPPGQCLTYSTSGDYIAMGCADGTVVIVDHGCTKALSTFRHARVAVVAIRFAASDQLLAVSCANGLIYVYRVEHTTPTTFRLCQQYLLQPLATEAAVPGTSLDFSVDTRYLQSQHGAALRFWDLRSAGRVSVAQHVRDVVWSSFSSAIGYSVQQLHATHDTVSASAVSRHQTLLGTVTTDGYIALRAYPALDNLSKRVLGHGPHAKAFVGFARNDGLLITATTDDHCICQWKLTKEMADEQPRPKHVVSATADPCADAHLLQWSPAATNRPNPAMATLLTPSYYTPNPQHKAEAPDLDLELDYAHGMNWSNGRAMLGATESGAVVYSAATIGIVFDPSTRTQKRYIYHKQRITCLAVHSSGKFVVTGSMNQLVVWDAATLETYGVVTVSAPVLFAVFNSTDMLVAVLADRYHSVVAYLWKEMHLIDQAENTLERVMDLTFTLDGTSVVTCGVNHMRFWTIENRSHLASQQGIFGRVALRQTLLSAATAGGQYTATGCVDGSLILWENSHAAFVLSAHAAPVTSAVFSTATQQLVTAASDGSLLVWQAVAKATTTTSLALCGRWGATTAIVGLTMKDARLFVVTDESTLLELPPTSIEWLVTAASASAPASLATSSTPAPSSLSGSPSVLLAWHGHAIGAVRGLACHPTLQIIATAGDDKTLRVWDLHTHLQLQLTTFASAPTALAYSPVPLADDKFHLAVALAAGSVVIVDAASLESLTTVALGRHQCRDVKYAPTGAVLACACHDAKIYLITVKDRQSYTLAVVCETTLPARSPVTHVDFNVDATILRSNTMALECTFWDVATGALLAHSVAARETHWNSCTCPSNWALVGAAQDVPLACADRVQPETSTGAFTSLVPVVAVGDMRGRVRLLWYPCVERSAAKTYFGHASPLHTLRFTAQNAFLVSLGSFDRTLLVWRTDFAEELKARRAAAATGEIVDAPTHAAIVSDELLLSVAYDAKREASGDEFLAVKPWLGAIREPSGWTAKPEDGAAPAGQLDLAFVHGYRGFDTRNNLRYGADASTCIYHTAAVGIVYSKAHHRQIFHFGHTDDIVCLAVHPEGHLVATGETGKTPKLILWDANSGSSLCTIVGFHRRGVALVAFTSTGEHIVSHGMDDDHSLAIYSLQGKLIASCSSSKQRILDLDVLATDGLSVGEKTVLFWSLSQTTLSIKKGSFGKGDPRATVLCGLFVAGEAVTGQGDGSLYRWKGRSCTAVVPKCHAGAVNCLGHDAKAKWVLSGGRDGVVRVWSYTLEALLAFDLKAAAPKLVNASLRSLSVKSGKLLLGTQGCEICEVDLADVRTKKDAPVSTFIVGHAGGELWGLAPHPQKQQFVTAGDDGTVRLWDGPNRVLLESRRMPKKCRTVAMSPDGTHIAVGTNDGSVVVLKEALDDKDECVVVDLRVSLRAISVLRYSPDGKTLVVGSHDQRIYLFTAPAYTKRCVCKGHSSYITAVDFSADSQFLQSNCGAYELLFWQADKGKQVTSANALRDVKWATWTCTLGWPVQGIWPKGGDGTDVNAAARTTSQKELLTVDDHGQVNLFRYPCVAPHATAKTYRGHSSHVTNCIFTKGDMFAVSTGGLDNAIFQFKYVEK</sequence>
<dbReference type="OrthoDB" id="47802at2759"/>
<dbReference type="CDD" id="cd00051">
    <property type="entry name" value="EFh"/>
    <property type="match status" value="1"/>
</dbReference>
<evidence type="ECO:0000313" key="7">
    <source>
        <dbReference type="EMBL" id="OQR83272.1"/>
    </source>
</evidence>
<evidence type="ECO:0000256" key="4">
    <source>
        <dbReference type="ARBA" id="ARBA00022837"/>
    </source>
</evidence>
<dbReference type="Proteomes" id="UP000243579">
    <property type="component" value="Unassembled WGS sequence"/>
</dbReference>
<dbReference type="InterPro" id="IPR002048">
    <property type="entry name" value="EF_hand_dom"/>
</dbReference>
<dbReference type="SUPFAM" id="SSF47473">
    <property type="entry name" value="EF-hand"/>
    <property type="match status" value="1"/>
</dbReference>
<feature type="repeat" description="WD" evidence="5">
    <location>
        <begin position="2069"/>
        <end position="2110"/>
    </location>
</feature>
<keyword evidence="3" id="KW-0677">Repeat</keyword>
<proteinExistence type="inferred from homology"/>
<dbReference type="Pfam" id="PF03451">
    <property type="entry name" value="HELP"/>
    <property type="match status" value="2"/>
</dbReference>
<feature type="repeat" description="WD" evidence="5">
    <location>
        <begin position="1953"/>
        <end position="1972"/>
    </location>
</feature>
<dbReference type="PANTHER" id="PTHR13720:SF33">
    <property type="entry name" value="HELP DOMAIN-CONTAINING PROTEIN"/>
    <property type="match status" value="1"/>
</dbReference>
<evidence type="ECO:0000256" key="2">
    <source>
        <dbReference type="ARBA" id="ARBA00022574"/>
    </source>
</evidence>
<dbReference type="InterPro" id="IPR011047">
    <property type="entry name" value="Quinoprotein_ADH-like_sf"/>
</dbReference>
<dbReference type="InterPro" id="IPR018247">
    <property type="entry name" value="EF_Hand_1_Ca_BS"/>
</dbReference>
<comment type="similarity">
    <text evidence="1">Belongs to the WD repeat EMAP family.</text>
</comment>
<protein>
    <submittedName>
        <fullName evidence="7">Microtubule-associated protein</fullName>
    </submittedName>
</protein>
<keyword evidence="2 5" id="KW-0853">WD repeat</keyword>
<dbReference type="SUPFAM" id="SSF69322">
    <property type="entry name" value="Tricorn protease domain 2"/>
    <property type="match status" value="1"/>
</dbReference>
<dbReference type="GO" id="GO:0005929">
    <property type="term" value="C:cilium"/>
    <property type="evidence" value="ECO:0007669"/>
    <property type="project" value="UniProtKB-ARBA"/>
</dbReference>
<dbReference type="PROSITE" id="PS50294">
    <property type="entry name" value="WD_REPEATS_REGION"/>
    <property type="match status" value="1"/>
</dbReference>
<accession>A0A1V9YC52</accession>
<dbReference type="PROSITE" id="PS00018">
    <property type="entry name" value="EF_HAND_1"/>
    <property type="match status" value="1"/>
</dbReference>
<feature type="domain" description="EF-hand" evidence="6">
    <location>
        <begin position="153"/>
        <end position="188"/>
    </location>
</feature>
<dbReference type="InterPro" id="IPR055442">
    <property type="entry name" value="Beta-prop_EML-like_2nd"/>
</dbReference>
<comment type="caution">
    <text evidence="7">The sequence shown here is derived from an EMBL/GenBank/DDBJ whole genome shotgun (WGS) entry which is preliminary data.</text>
</comment>
<dbReference type="InterPro" id="IPR036322">
    <property type="entry name" value="WD40_repeat_dom_sf"/>
</dbReference>
<dbReference type="SMART" id="SM00054">
    <property type="entry name" value="EFh"/>
    <property type="match status" value="3"/>
</dbReference>
<dbReference type="Gene3D" id="2.130.10.10">
    <property type="entry name" value="YVTN repeat-like/Quinoprotein amine dehydrogenase"/>
    <property type="match status" value="6"/>
</dbReference>
<dbReference type="GO" id="GO:0005509">
    <property type="term" value="F:calcium ion binding"/>
    <property type="evidence" value="ECO:0007669"/>
    <property type="project" value="InterPro"/>
</dbReference>
<gene>
    <name evidence="7" type="ORF">ACHHYP_14885</name>
</gene>
<dbReference type="GO" id="GO:0008017">
    <property type="term" value="F:microtubule binding"/>
    <property type="evidence" value="ECO:0007669"/>
    <property type="project" value="TreeGrafter"/>
</dbReference>
<dbReference type="Pfam" id="PF23414">
    <property type="entry name" value="Beta-prop_EML_2"/>
    <property type="match status" value="3"/>
</dbReference>
<dbReference type="InterPro" id="IPR015943">
    <property type="entry name" value="WD40/YVTN_repeat-like_dom_sf"/>
</dbReference>
<dbReference type="SUPFAM" id="SSF101898">
    <property type="entry name" value="NHL repeat"/>
    <property type="match status" value="1"/>
</dbReference>
<feature type="domain" description="EF-hand" evidence="6">
    <location>
        <begin position="101"/>
        <end position="136"/>
    </location>
</feature>
<evidence type="ECO:0000256" key="1">
    <source>
        <dbReference type="ARBA" id="ARBA00006489"/>
    </source>
</evidence>
<evidence type="ECO:0000259" key="6">
    <source>
        <dbReference type="PROSITE" id="PS50222"/>
    </source>
</evidence>